<dbReference type="PROSITE" id="PS50850">
    <property type="entry name" value="MFS"/>
    <property type="match status" value="1"/>
</dbReference>
<dbReference type="GO" id="GO:0005351">
    <property type="term" value="F:carbohydrate:proton symporter activity"/>
    <property type="evidence" value="ECO:0007669"/>
    <property type="project" value="TreeGrafter"/>
</dbReference>
<dbReference type="InterPro" id="IPR036259">
    <property type="entry name" value="MFS_trans_sf"/>
</dbReference>
<dbReference type="InterPro" id="IPR005828">
    <property type="entry name" value="MFS_sugar_transport-like"/>
</dbReference>
<dbReference type="InterPro" id="IPR005829">
    <property type="entry name" value="Sugar_transporter_CS"/>
</dbReference>
<feature type="transmembrane region" description="Helical" evidence="7">
    <location>
        <begin position="355"/>
        <end position="372"/>
    </location>
</feature>
<sequence length="543" mass="59792">MKQTAETAIDTKLEPTEAKMTHEEDPEKPTGTEGPLISAFAGLSRAQTMRKFWRLFLAGLAPTLGGMYVGYGGSVIGSIVANRGFINQFATLVDPVTGARVLDANHIGTWAAVTMASQIVIQFISPFTADRWGRKFNMYALTVFFTVSIILTIVAKEWILLTVSRVFQGFASGLLSTSIMVYMSEVSMPQFRGALLGSFSFFFGLGQLFLAIGLKVLQDTNPMAFRNIFYSEFVFLGLWIGPLILLPETPTWYARNGQHERAKKSLAKLVGKVEGYDLDHEYRVLLQEIEESAAANQKVGQVSWRALLTRVNMKRTLIAAMPYTFQNFVGVPLIFGNTTYFFSLANVTDPFLGKLIINIILLAGILSSFYWVDKIGRRFLVIAGGGIMGCCTLAIGGLAFREPDATGGIVLVFFCALWAFIYANSLAPIGWVSLVEVSTPELRAKSTAVAAIIQSCSGVLFSYTVPLMLSKQGAGWGQKIGFFFAGVTFLFLLPVIIWFPETKGRTYLELDELFERRVPAWRFASTVTSYQAGAERQAQGQAS</sequence>
<dbReference type="OrthoDB" id="4142200at2759"/>
<comment type="similarity">
    <text evidence="2">Belongs to the major facilitator superfamily. Sugar transporter (TC 2.A.1.1) family.</text>
</comment>
<evidence type="ECO:0000313" key="10">
    <source>
        <dbReference type="Proteomes" id="UP000770015"/>
    </source>
</evidence>
<dbReference type="Proteomes" id="UP000770015">
    <property type="component" value="Unassembled WGS sequence"/>
</dbReference>
<feature type="region of interest" description="Disordered" evidence="6">
    <location>
        <begin position="1"/>
        <end position="33"/>
    </location>
</feature>
<dbReference type="EMBL" id="JAGSXJ010000022">
    <property type="protein sequence ID" value="KAH6677813.1"/>
    <property type="molecule type" value="Genomic_DNA"/>
</dbReference>
<feature type="transmembrane region" description="Helical" evidence="7">
    <location>
        <begin position="406"/>
        <end position="427"/>
    </location>
</feature>
<evidence type="ECO:0000256" key="6">
    <source>
        <dbReference type="SAM" id="MobiDB-lite"/>
    </source>
</evidence>
<evidence type="ECO:0000256" key="1">
    <source>
        <dbReference type="ARBA" id="ARBA00004141"/>
    </source>
</evidence>
<dbReference type="PROSITE" id="PS00216">
    <property type="entry name" value="SUGAR_TRANSPORT_1"/>
    <property type="match status" value="1"/>
</dbReference>
<evidence type="ECO:0000256" key="7">
    <source>
        <dbReference type="SAM" id="Phobius"/>
    </source>
</evidence>
<dbReference type="SUPFAM" id="SSF103473">
    <property type="entry name" value="MFS general substrate transporter"/>
    <property type="match status" value="1"/>
</dbReference>
<feature type="transmembrane region" description="Helical" evidence="7">
    <location>
        <begin position="379"/>
        <end position="400"/>
    </location>
</feature>
<feature type="transmembrane region" description="Helical" evidence="7">
    <location>
        <begin position="195"/>
        <end position="216"/>
    </location>
</feature>
<keyword evidence="5 7" id="KW-0472">Membrane</keyword>
<feature type="transmembrane region" description="Helical" evidence="7">
    <location>
        <begin position="448"/>
        <end position="468"/>
    </location>
</feature>
<dbReference type="Gene3D" id="1.20.1250.20">
    <property type="entry name" value="MFS general substrate transporter like domains"/>
    <property type="match status" value="1"/>
</dbReference>
<dbReference type="InterPro" id="IPR050360">
    <property type="entry name" value="MFS_Sugar_Transporters"/>
</dbReference>
<evidence type="ECO:0000256" key="4">
    <source>
        <dbReference type="ARBA" id="ARBA00022989"/>
    </source>
</evidence>
<feature type="transmembrane region" description="Helical" evidence="7">
    <location>
        <begin position="136"/>
        <end position="154"/>
    </location>
</feature>
<dbReference type="PANTHER" id="PTHR48022:SF68">
    <property type="entry name" value="MAJOR FACILITATOR SUPERFAMILY (MFS) PROFILE DOMAIN-CONTAINING PROTEIN-RELATED"/>
    <property type="match status" value="1"/>
</dbReference>
<dbReference type="PANTHER" id="PTHR48022">
    <property type="entry name" value="PLASTIDIC GLUCOSE TRANSPORTER 4"/>
    <property type="match status" value="1"/>
</dbReference>
<feature type="compositionally biased region" description="Basic and acidic residues" evidence="6">
    <location>
        <begin position="9"/>
        <end position="30"/>
    </location>
</feature>
<keyword evidence="4 7" id="KW-1133">Transmembrane helix</keyword>
<name>A0A9P9A9B0_9PEZI</name>
<feature type="transmembrane region" description="Helical" evidence="7">
    <location>
        <begin position="317"/>
        <end position="335"/>
    </location>
</feature>
<reference evidence="9" key="1">
    <citation type="journal article" date="2021" name="Nat. Commun.">
        <title>Genetic determinants of endophytism in the Arabidopsis root mycobiome.</title>
        <authorList>
            <person name="Mesny F."/>
            <person name="Miyauchi S."/>
            <person name="Thiergart T."/>
            <person name="Pickel B."/>
            <person name="Atanasova L."/>
            <person name="Karlsson M."/>
            <person name="Huettel B."/>
            <person name="Barry K.W."/>
            <person name="Haridas S."/>
            <person name="Chen C."/>
            <person name="Bauer D."/>
            <person name="Andreopoulos W."/>
            <person name="Pangilinan J."/>
            <person name="LaButti K."/>
            <person name="Riley R."/>
            <person name="Lipzen A."/>
            <person name="Clum A."/>
            <person name="Drula E."/>
            <person name="Henrissat B."/>
            <person name="Kohler A."/>
            <person name="Grigoriev I.V."/>
            <person name="Martin F.M."/>
            <person name="Hacquard S."/>
        </authorList>
    </citation>
    <scope>NUCLEOTIDE SEQUENCE</scope>
    <source>
        <strain evidence="9">MPI-SDFR-AT-0117</strain>
    </source>
</reference>
<keyword evidence="3 7" id="KW-0812">Transmembrane</keyword>
<feature type="transmembrane region" description="Helical" evidence="7">
    <location>
        <begin position="166"/>
        <end position="183"/>
    </location>
</feature>
<comment type="caution">
    <text evidence="9">The sequence shown here is derived from an EMBL/GenBank/DDBJ whole genome shotgun (WGS) entry which is preliminary data.</text>
</comment>
<evidence type="ECO:0000313" key="9">
    <source>
        <dbReference type="EMBL" id="KAH6677813.1"/>
    </source>
</evidence>
<dbReference type="GO" id="GO:0016020">
    <property type="term" value="C:membrane"/>
    <property type="evidence" value="ECO:0007669"/>
    <property type="project" value="UniProtKB-SubCell"/>
</dbReference>
<proteinExistence type="inferred from homology"/>
<evidence type="ECO:0000259" key="8">
    <source>
        <dbReference type="PROSITE" id="PS50850"/>
    </source>
</evidence>
<gene>
    <name evidence="9" type="ORF">F5X68DRAFT_263984</name>
</gene>
<protein>
    <submittedName>
        <fullName evidence="9">General substrate transporter</fullName>
    </submittedName>
</protein>
<accession>A0A9P9A9B0</accession>
<feature type="domain" description="Major facilitator superfamily (MFS) profile" evidence="8">
    <location>
        <begin position="58"/>
        <end position="503"/>
    </location>
</feature>
<evidence type="ECO:0000256" key="3">
    <source>
        <dbReference type="ARBA" id="ARBA00022692"/>
    </source>
</evidence>
<feature type="transmembrane region" description="Helical" evidence="7">
    <location>
        <begin position="107"/>
        <end position="124"/>
    </location>
</feature>
<comment type="subcellular location">
    <subcellularLocation>
        <location evidence="1">Membrane</location>
        <topology evidence="1">Multi-pass membrane protein</topology>
    </subcellularLocation>
</comment>
<feature type="transmembrane region" description="Helical" evidence="7">
    <location>
        <begin position="52"/>
        <end position="71"/>
    </location>
</feature>
<evidence type="ECO:0000256" key="2">
    <source>
        <dbReference type="ARBA" id="ARBA00010992"/>
    </source>
</evidence>
<dbReference type="InterPro" id="IPR020846">
    <property type="entry name" value="MFS_dom"/>
</dbReference>
<keyword evidence="10" id="KW-1185">Reference proteome</keyword>
<evidence type="ECO:0000256" key="5">
    <source>
        <dbReference type="ARBA" id="ARBA00023136"/>
    </source>
</evidence>
<feature type="transmembrane region" description="Helical" evidence="7">
    <location>
        <begin position="228"/>
        <end position="246"/>
    </location>
</feature>
<dbReference type="Pfam" id="PF00083">
    <property type="entry name" value="Sugar_tr"/>
    <property type="match status" value="1"/>
</dbReference>
<feature type="transmembrane region" description="Helical" evidence="7">
    <location>
        <begin position="480"/>
        <end position="499"/>
    </location>
</feature>
<dbReference type="PROSITE" id="PS00217">
    <property type="entry name" value="SUGAR_TRANSPORT_2"/>
    <property type="match status" value="1"/>
</dbReference>
<dbReference type="AlphaFoldDB" id="A0A9P9A9B0"/>
<organism evidence="9 10">
    <name type="scientific">Plectosphaerella plurivora</name>
    <dbReference type="NCBI Taxonomy" id="936078"/>
    <lineage>
        <taxon>Eukaryota</taxon>
        <taxon>Fungi</taxon>
        <taxon>Dikarya</taxon>
        <taxon>Ascomycota</taxon>
        <taxon>Pezizomycotina</taxon>
        <taxon>Sordariomycetes</taxon>
        <taxon>Hypocreomycetidae</taxon>
        <taxon>Glomerellales</taxon>
        <taxon>Plectosphaerellaceae</taxon>
        <taxon>Plectosphaerella</taxon>
    </lineage>
</organism>